<evidence type="ECO:0000313" key="1">
    <source>
        <dbReference type="EMBL" id="KAG6290770.1"/>
    </source>
</evidence>
<comment type="caution">
    <text evidence="1">The sequence shown here is derived from an EMBL/GenBank/DDBJ whole genome shotgun (WGS) entry which is preliminary data.</text>
</comment>
<gene>
    <name evidence="1" type="ORF">E4U09_004276</name>
</gene>
<proteinExistence type="predicted"/>
<keyword evidence="2" id="KW-1185">Reference proteome</keyword>
<sequence>MGGPGTTTAVPDEQIQCVPIGGNTLDGDQWLADCRQAGTVDGYYRYKKDDTLDLSVTLWVWKASKFIHVRRLARLLFCPKI</sequence>
<reference evidence="1 2" key="1">
    <citation type="journal article" date="2020" name="bioRxiv">
        <title>Whole genome comparisons of ergot fungi reveals the divergence and evolution of species within the genus Claviceps are the result of varying mechanisms driving genome evolution and host range expansion.</title>
        <authorList>
            <person name="Wyka S.A."/>
            <person name="Mondo S.J."/>
            <person name="Liu M."/>
            <person name="Dettman J."/>
            <person name="Nalam V."/>
            <person name="Broders K.D."/>
        </authorList>
    </citation>
    <scope>NUCLEOTIDE SEQUENCE [LARGE SCALE GENOMIC DNA]</scope>
    <source>
        <strain evidence="1 2">Clav52</strain>
    </source>
</reference>
<dbReference type="AlphaFoldDB" id="A0A9P7U4N3"/>
<evidence type="ECO:0000313" key="2">
    <source>
        <dbReference type="Proteomes" id="UP000707071"/>
    </source>
</evidence>
<protein>
    <submittedName>
        <fullName evidence="1">Uncharacterized protein</fullName>
    </submittedName>
</protein>
<accession>A0A9P7U4N3</accession>
<dbReference type="EMBL" id="SRRH01000342">
    <property type="protein sequence ID" value="KAG6290770.1"/>
    <property type="molecule type" value="Genomic_DNA"/>
</dbReference>
<organism evidence="1 2">
    <name type="scientific">Claviceps aff. purpurea</name>
    <dbReference type="NCBI Taxonomy" id="1967640"/>
    <lineage>
        <taxon>Eukaryota</taxon>
        <taxon>Fungi</taxon>
        <taxon>Dikarya</taxon>
        <taxon>Ascomycota</taxon>
        <taxon>Pezizomycotina</taxon>
        <taxon>Sordariomycetes</taxon>
        <taxon>Hypocreomycetidae</taxon>
        <taxon>Hypocreales</taxon>
        <taxon>Clavicipitaceae</taxon>
        <taxon>Claviceps</taxon>
    </lineage>
</organism>
<name>A0A9P7U4N3_9HYPO</name>
<dbReference type="Proteomes" id="UP000707071">
    <property type="component" value="Unassembled WGS sequence"/>
</dbReference>